<accession>A0A317EP97</accession>
<name>A0A317EP97_9SPHI</name>
<dbReference type="Proteomes" id="UP000245379">
    <property type="component" value="Unassembled WGS sequence"/>
</dbReference>
<evidence type="ECO:0000313" key="1">
    <source>
        <dbReference type="EMBL" id="PWS27799.1"/>
    </source>
</evidence>
<dbReference type="AlphaFoldDB" id="A0A317EP97"/>
<evidence type="ECO:0000313" key="2">
    <source>
        <dbReference type="Proteomes" id="UP000245379"/>
    </source>
</evidence>
<protein>
    <submittedName>
        <fullName evidence="1">Uncharacterized protein</fullName>
    </submittedName>
</protein>
<keyword evidence="2" id="KW-1185">Reference proteome</keyword>
<dbReference type="RefSeq" id="WP_109925503.1">
    <property type="nucleotide sequence ID" value="NZ_QGNZ01000002.1"/>
</dbReference>
<organism evidence="1 2">
    <name type="scientific">Pedobacter yonginense</name>
    <dbReference type="NCBI Taxonomy" id="651869"/>
    <lineage>
        <taxon>Bacteria</taxon>
        <taxon>Pseudomonadati</taxon>
        <taxon>Bacteroidota</taxon>
        <taxon>Sphingobacteriia</taxon>
        <taxon>Sphingobacteriales</taxon>
        <taxon>Sphingobacteriaceae</taxon>
        <taxon>Pedobacter</taxon>
    </lineage>
</organism>
<comment type="caution">
    <text evidence="1">The sequence shown here is derived from an EMBL/GenBank/DDBJ whole genome shotgun (WGS) entry which is preliminary data.</text>
</comment>
<dbReference type="OrthoDB" id="766012at2"/>
<proteinExistence type="predicted"/>
<dbReference type="EMBL" id="QGNZ01000002">
    <property type="protein sequence ID" value="PWS27799.1"/>
    <property type="molecule type" value="Genomic_DNA"/>
</dbReference>
<gene>
    <name evidence="1" type="ORF">DHW03_09485</name>
</gene>
<sequence length="209" mass="24537">MKKLVLILIFSILFSVSYGQKKENVDVKNIKCSILNFLNWYRLDEVLDTTKENYPEKEFHPIIVRERVDTMIKLSIDMVAVENYLGHIKSSNYVSESFINNLRQYHQKIADEIRNSKPYPASAGEFAIPGLNCDVIFGFEPEEILDHIKEGRFAKIRIIYDKAMVKFDISRFNQSVFTLTKTNGIWLIDYLGFDLTNFDEYDKKSRLRK</sequence>
<reference evidence="1 2" key="1">
    <citation type="submission" date="2018-05" db="EMBL/GenBank/DDBJ databases">
        <title>Pedobacter paludis sp. nov., isolated from wetland soil.</title>
        <authorList>
            <person name="Zhang Y."/>
            <person name="Wang G."/>
        </authorList>
    </citation>
    <scope>NUCLEOTIDE SEQUENCE [LARGE SCALE GENOMIC DNA]</scope>
    <source>
        <strain evidence="1 2">KCTC22721</strain>
    </source>
</reference>